<dbReference type="EMBL" id="MN740993">
    <property type="protein sequence ID" value="QHU21865.1"/>
    <property type="molecule type" value="Genomic_DNA"/>
</dbReference>
<evidence type="ECO:0000256" key="1">
    <source>
        <dbReference type="ARBA" id="ARBA00004167"/>
    </source>
</evidence>
<keyword evidence="2 10" id="KW-0812">Transmembrane</keyword>
<evidence type="ECO:0000259" key="11">
    <source>
        <dbReference type="PROSITE" id="PS50963"/>
    </source>
</evidence>
<keyword evidence="8" id="KW-0325">Glycoprotein</keyword>
<dbReference type="InterPro" id="IPR000538">
    <property type="entry name" value="Link_dom"/>
</dbReference>
<comment type="subcellular location">
    <subcellularLocation>
        <location evidence="1">Membrane</location>
        <topology evidence="1">Single-pass membrane protein</topology>
    </subcellularLocation>
</comment>
<organism evidence="12">
    <name type="scientific">viral metagenome</name>
    <dbReference type="NCBI Taxonomy" id="1070528"/>
    <lineage>
        <taxon>unclassified sequences</taxon>
        <taxon>metagenomes</taxon>
        <taxon>organismal metagenomes</taxon>
    </lineage>
</organism>
<evidence type="ECO:0000256" key="6">
    <source>
        <dbReference type="ARBA" id="ARBA00023157"/>
    </source>
</evidence>
<keyword evidence="3" id="KW-0732">Signal</keyword>
<evidence type="ECO:0000256" key="9">
    <source>
        <dbReference type="SAM" id="MobiDB-lite"/>
    </source>
</evidence>
<dbReference type="InterPro" id="IPR016186">
    <property type="entry name" value="C-type_lectin-like/link_sf"/>
</dbReference>
<evidence type="ECO:0000256" key="2">
    <source>
        <dbReference type="ARBA" id="ARBA00022692"/>
    </source>
</evidence>
<dbReference type="GO" id="GO:0004888">
    <property type="term" value="F:transmembrane signaling receptor activity"/>
    <property type="evidence" value="ECO:0007669"/>
    <property type="project" value="TreeGrafter"/>
</dbReference>
<dbReference type="GO" id="GO:0005540">
    <property type="term" value="F:hyaluronic acid binding"/>
    <property type="evidence" value="ECO:0007669"/>
    <property type="project" value="InterPro"/>
</dbReference>
<dbReference type="AlphaFoldDB" id="A0A6C0KV74"/>
<proteinExistence type="predicted"/>
<name>A0A6C0KV74_9ZZZZ</name>
<accession>A0A6C0KV74</accession>
<dbReference type="SUPFAM" id="SSF56436">
    <property type="entry name" value="C-type lectin-like"/>
    <property type="match status" value="1"/>
</dbReference>
<protein>
    <recommendedName>
        <fullName evidence="11">Link domain-containing protein</fullName>
    </recommendedName>
</protein>
<dbReference type="PANTHER" id="PTHR10225:SF5">
    <property type="entry name" value="C-TYPE LECTIN DOMAIN-CONTAINING PROTEIN"/>
    <property type="match status" value="1"/>
</dbReference>
<dbReference type="InterPro" id="IPR043210">
    <property type="entry name" value="CD44_antigen-like"/>
</dbReference>
<evidence type="ECO:0000256" key="3">
    <source>
        <dbReference type="ARBA" id="ARBA00022729"/>
    </source>
</evidence>
<keyword evidence="4 10" id="KW-1133">Transmembrane helix</keyword>
<feature type="transmembrane region" description="Helical" evidence="10">
    <location>
        <begin position="36"/>
        <end position="61"/>
    </location>
</feature>
<dbReference type="PANTHER" id="PTHR10225">
    <property type="entry name" value="HYALURONAN RECEPTOR"/>
    <property type="match status" value="1"/>
</dbReference>
<feature type="region of interest" description="Disordered" evidence="9">
    <location>
        <begin position="96"/>
        <end position="144"/>
    </location>
</feature>
<dbReference type="Pfam" id="PF00193">
    <property type="entry name" value="Xlink"/>
    <property type="match status" value="1"/>
</dbReference>
<evidence type="ECO:0000256" key="10">
    <source>
        <dbReference type="SAM" id="Phobius"/>
    </source>
</evidence>
<dbReference type="PROSITE" id="PS50963">
    <property type="entry name" value="LINK_2"/>
    <property type="match status" value="1"/>
</dbReference>
<keyword evidence="5 10" id="KW-0472">Membrane</keyword>
<dbReference type="InterPro" id="IPR016187">
    <property type="entry name" value="CTDL_fold"/>
</dbReference>
<sequence length="315" mass="34063">MSSPFNFGKLAPAVNAPKANLFPAAAANASATSSTIFGSMTSLILLGVLFVMIFVGIYIYFKTYGYTVKMGWDNLMGLFGKKESVNISSTDDGVSAPIATIVPPPPGSTDSSLSALTGGHGPTPPLPFNPDERPSGMPGARESPSFLNKALSSAEHAFDPEKQVFNVSRNLYTYDESGPLCKAMGAELATYEQVQQAHKHGADWCNYGWVKGQMAVYPTQEATWNKLQQGPAEYRNSCGKPGVNGGIFDNPDLRFGVNCFGPRPQKKDTDELLTDTDMGMPPTAEQIEFDKKVQKFRDQLGNITVLPWSRGNWSG</sequence>
<evidence type="ECO:0000256" key="7">
    <source>
        <dbReference type="ARBA" id="ARBA00023170"/>
    </source>
</evidence>
<keyword evidence="6" id="KW-1015">Disulfide bond</keyword>
<evidence type="ECO:0000313" key="12">
    <source>
        <dbReference type="EMBL" id="QHU21865.1"/>
    </source>
</evidence>
<dbReference type="SMART" id="SM00445">
    <property type="entry name" value="LINK"/>
    <property type="match status" value="1"/>
</dbReference>
<feature type="domain" description="Link" evidence="11">
    <location>
        <begin position="156"/>
        <end position="261"/>
    </location>
</feature>
<dbReference type="GO" id="GO:0005886">
    <property type="term" value="C:plasma membrane"/>
    <property type="evidence" value="ECO:0007669"/>
    <property type="project" value="TreeGrafter"/>
</dbReference>
<evidence type="ECO:0000256" key="5">
    <source>
        <dbReference type="ARBA" id="ARBA00023136"/>
    </source>
</evidence>
<dbReference type="GO" id="GO:0007155">
    <property type="term" value="P:cell adhesion"/>
    <property type="evidence" value="ECO:0007669"/>
    <property type="project" value="InterPro"/>
</dbReference>
<reference evidence="12" key="1">
    <citation type="journal article" date="2020" name="Nature">
        <title>Giant virus diversity and host interactions through global metagenomics.</title>
        <authorList>
            <person name="Schulz F."/>
            <person name="Roux S."/>
            <person name="Paez-Espino D."/>
            <person name="Jungbluth S."/>
            <person name="Walsh D.A."/>
            <person name="Denef V.J."/>
            <person name="McMahon K.D."/>
            <person name="Konstantinidis K.T."/>
            <person name="Eloe-Fadrosh E.A."/>
            <person name="Kyrpides N.C."/>
            <person name="Woyke T."/>
        </authorList>
    </citation>
    <scope>NUCLEOTIDE SEQUENCE</scope>
    <source>
        <strain evidence="12">GVMAG-S-3300013286-35</strain>
    </source>
</reference>
<dbReference type="Gene3D" id="3.10.100.10">
    <property type="entry name" value="Mannose-Binding Protein A, subunit A"/>
    <property type="match status" value="1"/>
</dbReference>
<evidence type="ECO:0000256" key="4">
    <source>
        <dbReference type="ARBA" id="ARBA00022989"/>
    </source>
</evidence>
<evidence type="ECO:0000256" key="8">
    <source>
        <dbReference type="ARBA" id="ARBA00023180"/>
    </source>
</evidence>
<keyword evidence="7" id="KW-0675">Receptor</keyword>